<dbReference type="Proteomes" id="UP000217343">
    <property type="component" value="Chromosome"/>
</dbReference>
<evidence type="ECO:0000313" key="1">
    <source>
        <dbReference type="EMBL" id="ATB46289.1"/>
    </source>
</evidence>
<dbReference type="EMBL" id="CP022203">
    <property type="protein sequence ID" value="ATB46289.1"/>
    <property type="molecule type" value="Genomic_DNA"/>
</dbReference>
<protein>
    <submittedName>
        <fullName evidence="1">Uncharacterized protein</fullName>
    </submittedName>
</protein>
<dbReference type="OrthoDB" id="5385636at2"/>
<dbReference type="KEGG" id="mmas:MYMAC_001881"/>
<accession>A0A250JQY9</accession>
<dbReference type="AlphaFoldDB" id="A0A250JQY9"/>
<dbReference type="RefSeq" id="WP_095957847.1">
    <property type="nucleotide sequence ID" value="NZ_CP022203.1"/>
</dbReference>
<sequence>MSFTAEDVDDLFFLYRQVACNTALSVDARAGYLTAVVRMDRQIANSLDCQPDETLVALFQERLVAEDGQRATSRPSAAKSP</sequence>
<proteinExistence type="predicted"/>
<evidence type="ECO:0000313" key="2">
    <source>
        <dbReference type="Proteomes" id="UP000217343"/>
    </source>
</evidence>
<gene>
    <name evidence="1" type="ORF">MYMAC_001881</name>
</gene>
<keyword evidence="2" id="KW-1185">Reference proteome</keyword>
<name>A0A250JQY9_9BACT</name>
<reference evidence="1 2" key="1">
    <citation type="submission" date="2017-06" db="EMBL/GenBank/DDBJ databases">
        <title>Sequencing and comparative analysis of myxobacterial genomes.</title>
        <authorList>
            <person name="Rupp O."/>
            <person name="Goesmann A."/>
            <person name="Sogaard-Andersen L."/>
        </authorList>
    </citation>
    <scope>NUCLEOTIDE SEQUENCE [LARGE SCALE GENOMIC DNA]</scope>
    <source>
        <strain evidence="1 2">DSM 14697</strain>
    </source>
</reference>
<organism evidence="1 2">
    <name type="scientific">Corallococcus macrosporus DSM 14697</name>
    <dbReference type="NCBI Taxonomy" id="1189310"/>
    <lineage>
        <taxon>Bacteria</taxon>
        <taxon>Pseudomonadati</taxon>
        <taxon>Myxococcota</taxon>
        <taxon>Myxococcia</taxon>
        <taxon>Myxococcales</taxon>
        <taxon>Cystobacterineae</taxon>
        <taxon>Myxococcaceae</taxon>
        <taxon>Corallococcus</taxon>
    </lineage>
</organism>